<dbReference type="CDD" id="cd05466">
    <property type="entry name" value="PBP2_LTTR_substrate"/>
    <property type="match status" value="1"/>
</dbReference>
<gene>
    <name evidence="6" type="ORF">B9T62_16175</name>
</gene>
<dbReference type="SUPFAM" id="SSF46785">
    <property type="entry name" value="Winged helix' DNA-binding domain"/>
    <property type="match status" value="1"/>
</dbReference>
<keyword evidence="4" id="KW-0804">Transcription</keyword>
<evidence type="ECO:0000256" key="4">
    <source>
        <dbReference type="ARBA" id="ARBA00023163"/>
    </source>
</evidence>
<dbReference type="PRINTS" id="PR00039">
    <property type="entry name" value="HTHLYSR"/>
</dbReference>
<keyword evidence="2" id="KW-0805">Transcription regulation</keyword>
<sequence length="304" mass="34288">MDLTYLRTFREVAKRQSFTRAAEELGYAQSSVTMQIQKIEKEYGVPLIERHGRQLRLTPPGEELLKLFVEILDLYDRSKETIAQQIGGTLTIGTIDSLAAFYLPPFLQQLRTKFPGLNIHLQTEQEANLLSKIKDGEVDIGLMLDRGTADSQLERTTIREEPLVLVAPSSHSLALQPNVTLPDLNNCEFIVSEESCIYRSLFENLLKTHGINFRIGFELSNLEAIKRCVMNGLGIALLPRIVAEEEIRRGSLTALPFVHPEIYLDLQLLLHPKKWKSQPLQFLIQMLLADAQAEAAALKPAISE</sequence>
<dbReference type="Gene3D" id="1.10.10.10">
    <property type="entry name" value="Winged helix-like DNA-binding domain superfamily/Winged helix DNA-binding domain"/>
    <property type="match status" value="1"/>
</dbReference>
<dbReference type="AlphaFoldDB" id="A0A2Z2KPK5"/>
<dbReference type="RefSeq" id="WP_087916183.1">
    <property type="nucleotide sequence ID" value="NZ_CP021780.1"/>
</dbReference>
<dbReference type="KEGG" id="pdh:B9T62_16175"/>
<dbReference type="Pfam" id="PF03466">
    <property type="entry name" value="LysR_substrate"/>
    <property type="match status" value="1"/>
</dbReference>
<dbReference type="OrthoDB" id="9803735at2"/>
<dbReference type="PROSITE" id="PS50931">
    <property type="entry name" value="HTH_LYSR"/>
    <property type="match status" value="1"/>
</dbReference>
<organism evidence="6 7">
    <name type="scientific">Paenibacillus donghaensis</name>
    <dbReference type="NCBI Taxonomy" id="414771"/>
    <lineage>
        <taxon>Bacteria</taxon>
        <taxon>Bacillati</taxon>
        <taxon>Bacillota</taxon>
        <taxon>Bacilli</taxon>
        <taxon>Bacillales</taxon>
        <taxon>Paenibacillaceae</taxon>
        <taxon>Paenibacillus</taxon>
    </lineage>
</organism>
<dbReference type="Proteomes" id="UP000249890">
    <property type="component" value="Chromosome"/>
</dbReference>
<dbReference type="FunFam" id="1.10.10.10:FF:000001">
    <property type="entry name" value="LysR family transcriptional regulator"/>
    <property type="match status" value="1"/>
</dbReference>
<reference evidence="6 7" key="1">
    <citation type="submission" date="2017-06" db="EMBL/GenBank/DDBJ databases">
        <title>Complete genome sequence of Paenibacillus donghaensis KCTC 13049T isolated from East Sea sediment, South Korea.</title>
        <authorList>
            <person name="Jung B.K."/>
            <person name="Hong S.-J."/>
            <person name="Shin J.-H."/>
        </authorList>
    </citation>
    <scope>NUCLEOTIDE SEQUENCE [LARGE SCALE GENOMIC DNA]</scope>
    <source>
        <strain evidence="6 7">KCTC 13049</strain>
    </source>
</reference>
<evidence type="ECO:0000259" key="5">
    <source>
        <dbReference type="PROSITE" id="PS50931"/>
    </source>
</evidence>
<keyword evidence="7" id="KW-1185">Reference proteome</keyword>
<comment type="similarity">
    <text evidence="1">Belongs to the LysR transcriptional regulatory family.</text>
</comment>
<dbReference type="SUPFAM" id="SSF53850">
    <property type="entry name" value="Periplasmic binding protein-like II"/>
    <property type="match status" value="1"/>
</dbReference>
<evidence type="ECO:0000256" key="1">
    <source>
        <dbReference type="ARBA" id="ARBA00009437"/>
    </source>
</evidence>
<evidence type="ECO:0000256" key="3">
    <source>
        <dbReference type="ARBA" id="ARBA00023125"/>
    </source>
</evidence>
<accession>A0A2Z2KPK5</accession>
<dbReference type="EMBL" id="CP021780">
    <property type="protein sequence ID" value="ASA22181.1"/>
    <property type="molecule type" value="Genomic_DNA"/>
</dbReference>
<feature type="domain" description="HTH lysR-type" evidence="5">
    <location>
        <begin position="1"/>
        <end position="58"/>
    </location>
</feature>
<dbReference type="InterPro" id="IPR000847">
    <property type="entry name" value="LysR_HTH_N"/>
</dbReference>
<dbReference type="GO" id="GO:0003700">
    <property type="term" value="F:DNA-binding transcription factor activity"/>
    <property type="evidence" value="ECO:0007669"/>
    <property type="project" value="InterPro"/>
</dbReference>
<dbReference type="GO" id="GO:0000976">
    <property type="term" value="F:transcription cis-regulatory region binding"/>
    <property type="evidence" value="ECO:0007669"/>
    <property type="project" value="TreeGrafter"/>
</dbReference>
<evidence type="ECO:0000313" key="6">
    <source>
        <dbReference type="EMBL" id="ASA22181.1"/>
    </source>
</evidence>
<evidence type="ECO:0000256" key="2">
    <source>
        <dbReference type="ARBA" id="ARBA00023015"/>
    </source>
</evidence>
<dbReference type="Pfam" id="PF00126">
    <property type="entry name" value="HTH_1"/>
    <property type="match status" value="1"/>
</dbReference>
<evidence type="ECO:0000313" key="7">
    <source>
        <dbReference type="Proteomes" id="UP000249890"/>
    </source>
</evidence>
<dbReference type="PANTHER" id="PTHR30126">
    <property type="entry name" value="HTH-TYPE TRANSCRIPTIONAL REGULATOR"/>
    <property type="match status" value="1"/>
</dbReference>
<dbReference type="InterPro" id="IPR036390">
    <property type="entry name" value="WH_DNA-bd_sf"/>
</dbReference>
<dbReference type="InterPro" id="IPR036388">
    <property type="entry name" value="WH-like_DNA-bd_sf"/>
</dbReference>
<dbReference type="Gene3D" id="3.40.190.10">
    <property type="entry name" value="Periplasmic binding protein-like II"/>
    <property type="match status" value="2"/>
</dbReference>
<dbReference type="PANTHER" id="PTHR30126:SF40">
    <property type="entry name" value="HTH-TYPE TRANSCRIPTIONAL REGULATOR GLTR"/>
    <property type="match status" value="1"/>
</dbReference>
<protein>
    <submittedName>
        <fullName evidence="6">LysR family transcriptional regulator</fullName>
    </submittedName>
</protein>
<proteinExistence type="inferred from homology"/>
<keyword evidence="3" id="KW-0238">DNA-binding</keyword>
<name>A0A2Z2KPK5_9BACL</name>
<dbReference type="InterPro" id="IPR005119">
    <property type="entry name" value="LysR_subst-bd"/>
</dbReference>